<feature type="signal peptide" evidence="2">
    <location>
        <begin position="1"/>
        <end position="28"/>
    </location>
</feature>
<evidence type="ECO:0000313" key="3">
    <source>
        <dbReference type="EMBL" id="CAA9383592.1"/>
    </source>
</evidence>
<sequence>MFTQSSKLALRSLVVALACTLAVAPALGGKPEGEGGGKHGKKDKENGGGKQGGKHARGDKGDKREARVGGYFNDRDRQVARISFGESYGGGKSCPPGLAKKNNGCMPPGQAKKYAVGRPLPSDVVFYPVPPAVVVQLPAPPIGHKYVRVAADILLIAVGTSMVVDAMTDLGRL</sequence>
<evidence type="ECO:0008006" key="4">
    <source>
        <dbReference type="Google" id="ProtNLM"/>
    </source>
</evidence>
<evidence type="ECO:0000256" key="1">
    <source>
        <dbReference type="SAM" id="MobiDB-lite"/>
    </source>
</evidence>
<feature type="compositionally biased region" description="Basic and acidic residues" evidence="1">
    <location>
        <begin position="56"/>
        <end position="71"/>
    </location>
</feature>
<proteinExistence type="predicted"/>
<protein>
    <recommendedName>
        <fullName evidence="4">RcnB family protein</fullName>
    </recommendedName>
</protein>
<gene>
    <name evidence="3" type="ORF">AVDCRST_MAG51-128</name>
</gene>
<name>A0A6J4NBY8_9BURK</name>
<organism evidence="3">
    <name type="scientific">uncultured Ramlibacter sp</name>
    <dbReference type="NCBI Taxonomy" id="260755"/>
    <lineage>
        <taxon>Bacteria</taxon>
        <taxon>Pseudomonadati</taxon>
        <taxon>Pseudomonadota</taxon>
        <taxon>Betaproteobacteria</taxon>
        <taxon>Burkholderiales</taxon>
        <taxon>Comamonadaceae</taxon>
        <taxon>Ramlibacter</taxon>
        <taxon>environmental samples</taxon>
    </lineage>
</organism>
<feature type="compositionally biased region" description="Basic and acidic residues" evidence="1">
    <location>
        <begin position="31"/>
        <end position="47"/>
    </location>
</feature>
<dbReference type="Gene3D" id="3.10.450.160">
    <property type="entry name" value="inner membrane protein cigr"/>
    <property type="match status" value="1"/>
</dbReference>
<feature type="chain" id="PRO_5027122082" description="RcnB family protein" evidence="2">
    <location>
        <begin position="29"/>
        <end position="173"/>
    </location>
</feature>
<keyword evidence="2" id="KW-0732">Signal</keyword>
<evidence type="ECO:0000256" key="2">
    <source>
        <dbReference type="SAM" id="SignalP"/>
    </source>
</evidence>
<dbReference type="AlphaFoldDB" id="A0A6J4NBY8"/>
<accession>A0A6J4NBY8</accession>
<feature type="region of interest" description="Disordered" evidence="1">
    <location>
        <begin position="26"/>
        <end position="71"/>
    </location>
</feature>
<reference evidence="3" key="1">
    <citation type="submission" date="2020-02" db="EMBL/GenBank/DDBJ databases">
        <authorList>
            <person name="Meier V. D."/>
        </authorList>
    </citation>
    <scope>NUCLEOTIDE SEQUENCE</scope>
    <source>
        <strain evidence="3">AVDCRST_MAG51</strain>
    </source>
</reference>
<dbReference type="EMBL" id="CADCUX010000001">
    <property type="protein sequence ID" value="CAA9383592.1"/>
    <property type="molecule type" value="Genomic_DNA"/>
</dbReference>